<feature type="transmembrane region" description="Helical" evidence="1">
    <location>
        <begin position="69"/>
        <end position="88"/>
    </location>
</feature>
<name>A0ABQ2JNF4_9ACTN</name>
<reference evidence="3" key="1">
    <citation type="journal article" date="2019" name="Int. J. Syst. Evol. Microbiol.">
        <title>The Global Catalogue of Microorganisms (GCM) 10K type strain sequencing project: providing services to taxonomists for standard genome sequencing and annotation.</title>
        <authorList>
            <consortium name="The Broad Institute Genomics Platform"/>
            <consortium name="The Broad Institute Genome Sequencing Center for Infectious Disease"/>
            <person name="Wu L."/>
            <person name="Ma J."/>
        </authorList>
    </citation>
    <scope>NUCLEOTIDE SEQUENCE [LARGE SCALE GENOMIC DNA]</scope>
    <source>
        <strain evidence="3">CGMCC 4.7323</strain>
    </source>
</reference>
<comment type="caution">
    <text evidence="2">The sequence shown here is derived from an EMBL/GenBank/DDBJ whole genome shotgun (WGS) entry which is preliminary data.</text>
</comment>
<dbReference type="RefSeq" id="WP_189100226.1">
    <property type="nucleotide sequence ID" value="NZ_BMND01000018.1"/>
</dbReference>
<protein>
    <recommendedName>
        <fullName evidence="4">Integral membrane protein</fullName>
    </recommendedName>
</protein>
<dbReference type="Proteomes" id="UP000600080">
    <property type="component" value="Unassembled WGS sequence"/>
</dbReference>
<gene>
    <name evidence="2" type="ORF">GCM10012285_41510</name>
</gene>
<keyword evidence="3" id="KW-1185">Reference proteome</keyword>
<evidence type="ECO:0000313" key="2">
    <source>
        <dbReference type="EMBL" id="GGN51411.1"/>
    </source>
</evidence>
<dbReference type="EMBL" id="BMND01000018">
    <property type="protein sequence ID" value="GGN51411.1"/>
    <property type="molecule type" value="Genomic_DNA"/>
</dbReference>
<keyword evidence="1" id="KW-0472">Membrane</keyword>
<sequence>MTVESNREQPDVPPVVPFPIIPAPEGPKPRGANLYELRICASLFFVVLFTLLGLVVVPTVWPGWEELPGLWPLVWPLVLPLIGLLVALSKRSYLRYVRVRQV</sequence>
<accession>A0ABQ2JNF4</accession>
<keyword evidence="1" id="KW-0812">Transmembrane</keyword>
<keyword evidence="1" id="KW-1133">Transmembrane helix</keyword>
<evidence type="ECO:0008006" key="4">
    <source>
        <dbReference type="Google" id="ProtNLM"/>
    </source>
</evidence>
<organism evidence="2 3">
    <name type="scientific">Streptomyces kronopolitis</name>
    <dbReference type="NCBI Taxonomy" id="1612435"/>
    <lineage>
        <taxon>Bacteria</taxon>
        <taxon>Bacillati</taxon>
        <taxon>Actinomycetota</taxon>
        <taxon>Actinomycetes</taxon>
        <taxon>Kitasatosporales</taxon>
        <taxon>Streptomycetaceae</taxon>
        <taxon>Streptomyces</taxon>
    </lineage>
</organism>
<dbReference type="GeneID" id="301549870"/>
<evidence type="ECO:0000313" key="3">
    <source>
        <dbReference type="Proteomes" id="UP000600080"/>
    </source>
</evidence>
<feature type="transmembrane region" description="Helical" evidence="1">
    <location>
        <begin position="37"/>
        <end position="57"/>
    </location>
</feature>
<evidence type="ECO:0000256" key="1">
    <source>
        <dbReference type="SAM" id="Phobius"/>
    </source>
</evidence>
<proteinExistence type="predicted"/>